<comment type="subunit">
    <text evidence="6">Component of the ribosomal small subunit (SSU) processome.</text>
</comment>
<protein>
    <recommendedName>
        <fullName evidence="6">U3 small nucleolar RNA-associated protein 11</fullName>
        <shortName evidence="6">U3 snoRNA-associated protein 11</shortName>
    </recommendedName>
</protein>
<feature type="compositionally biased region" description="Acidic residues" evidence="7">
    <location>
        <begin position="191"/>
        <end position="202"/>
    </location>
</feature>
<dbReference type="AlphaFoldDB" id="A0A319E708"/>
<dbReference type="GO" id="GO:0032040">
    <property type="term" value="C:small-subunit processome"/>
    <property type="evidence" value="ECO:0007669"/>
    <property type="project" value="UniProtKB-UniRule"/>
</dbReference>
<dbReference type="Pfam" id="PF03998">
    <property type="entry name" value="Utp11"/>
    <property type="match status" value="1"/>
</dbReference>
<keyword evidence="5 6" id="KW-0539">Nucleus</keyword>
<feature type="compositionally biased region" description="Low complexity" evidence="7">
    <location>
        <begin position="80"/>
        <end position="90"/>
    </location>
</feature>
<evidence type="ECO:0000313" key="8">
    <source>
        <dbReference type="EMBL" id="PYH99423.1"/>
    </source>
</evidence>
<name>A0A319E708_9EURO</name>
<feature type="region of interest" description="Disordered" evidence="7">
    <location>
        <begin position="1"/>
        <end position="23"/>
    </location>
</feature>
<accession>A0A319E708</accession>
<evidence type="ECO:0000256" key="7">
    <source>
        <dbReference type="SAM" id="MobiDB-lite"/>
    </source>
</evidence>
<reference evidence="8 9" key="1">
    <citation type="submission" date="2018-02" db="EMBL/GenBank/DDBJ databases">
        <title>The genomes of Aspergillus section Nigri reveals drivers in fungal speciation.</title>
        <authorList>
            <consortium name="DOE Joint Genome Institute"/>
            <person name="Vesth T.C."/>
            <person name="Nybo J."/>
            <person name="Theobald S."/>
            <person name="Brandl J."/>
            <person name="Frisvad J.C."/>
            <person name="Nielsen K.F."/>
            <person name="Lyhne E.K."/>
            <person name="Kogle M.E."/>
            <person name="Kuo A."/>
            <person name="Riley R."/>
            <person name="Clum A."/>
            <person name="Nolan M."/>
            <person name="Lipzen A."/>
            <person name="Salamov A."/>
            <person name="Henrissat B."/>
            <person name="Wiebenga A."/>
            <person name="De vries R.P."/>
            <person name="Grigoriev I.V."/>
            <person name="Mortensen U.H."/>
            <person name="Andersen M.R."/>
            <person name="Baker S.E."/>
        </authorList>
    </citation>
    <scope>NUCLEOTIDE SEQUENCE [LARGE SCALE GENOMIC DNA]</scope>
    <source>
        <strain evidence="8 9">CBS 707.79</strain>
    </source>
</reference>
<evidence type="ECO:0000256" key="5">
    <source>
        <dbReference type="ARBA" id="ARBA00023242"/>
    </source>
</evidence>
<keyword evidence="9" id="KW-1185">Reference proteome</keyword>
<feature type="compositionally biased region" description="Acidic residues" evidence="7">
    <location>
        <begin position="143"/>
        <end position="164"/>
    </location>
</feature>
<evidence type="ECO:0000256" key="1">
    <source>
        <dbReference type="ARBA" id="ARBA00004099"/>
    </source>
</evidence>
<comment type="similarity">
    <text evidence="3 6">Belongs to the UTP11 family.</text>
</comment>
<feature type="compositionally biased region" description="Basic and acidic residues" evidence="7">
    <location>
        <begin position="52"/>
        <end position="61"/>
    </location>
</feature>
<comment type="subcellular location">
    <subcellularLocation>
        <location evidence="2 6">Nucleus</location>
        <location evidence="2 6">Nucleolus</location>
    </subcellularLocation>
</comment>
<dbReference type="PANTHER" id="PTHR12838:SF0">
    <property type="entry name" value="U3 SMALL NUCLEOLAR RNA-ASSOCIATED PROTEIN 11-RELATED"/>
    <property type="match status" value="1"/>
</dbReference>
<gene>
    <name evidence="8" type="ORF">BO71DRAFT_394303</name>
</gene>
<keyword evidence="4 6" id="KW-0698">rRNA processing</keyword>
<evidence type="ECO:0000313" key="9">
    <source>
        <dbReference type="Proteomes" id="UP000247810"/>
    </source>
</evidence>
<evidence type="ECO:0000256" key="6">
    <source>
        <dbReference type="PIRNR" id="PIRNR015952"/>
    </source>
</evidence>
<evidence type="ECO:0000256" key="4">
    <source>
        <dbReference type="ARBA" id="ARBA00022552"/>
    </source>
</evidence>
<feature type="compositionally biased region" description="Basic and acidic residues" evidence="7">
    <location>
        <begin position="119"/>
        <end position="142"/>
    </location>
</feature>
<dbReference type="PANTHER" id="PTHR12838">
    <property type="entry name" value="U3 SMALL NUCLEOLAR RNA-ASSOCIATED PROTEIN 11"/>
    <property type="match status" value="1"/>
</dbReference>
<feature type="compositionally biased region" description="Basic and acidic residues" evidence="7">
    <location>
        <begin position="173"/>
        <end position="183"/>
    </location>
</feature>
<feature type="region of interest" description="Disordered" evidence="7">
    <location>
        <begin position="52"/>
        <end position="90"/>
    </location>
</feature>
<comment type="function">
    <text evidence="1 6">Involved in nucleolar processing of pre-18S ribosomal RNA.</text>
</comment>
<dbReference type="PIRSF" id="PIRSF015952">
    <property type="entry name" value="U3snoRNP11"/>
    <property type="match status" value="1"/>
</dbReference>
<organism evidence="8 9">
    <name type="scientific">Aspergillus ellipticus CBS 707.79</name>
    <dbReference type="NCBI Taxonomy" id="1448320"/>
    <lineage>
        <taxon>Eukaryota</taxon>
        <taxon>Fungi</taxon>
        <taxon>Dikarya</taxon>
        <taxon>Ascomycota</taxon>
        <taxon>Pezizomycotina</taxon>
        <taxon>Eurotiomycetes</taxon>
        <taxon>Eurotiomycetidae</taxon>
        <taxon>Eurotiales</taxon>
        <taxon>Aspergillaceae</taxon>
        <taxon>Aspergillus</taxon>
        <taxon>Aspergillus subgen. Circumdati</taxon>
    </lineage>
</organism>
<dbReference type="EMBL" id="KZ825802">
    <property type="protein sequence ID" value="PYH99423.1"/>
    <property type="molecule type" value="Genomic_DNA"/>
</dbReference>
<dbReference type="STRING" id="1448320.A0A319E708"/>
<evidence type="ECO:0000256" key="2">
    <source>
        <dbReference type="ARBA" id="ARBA00004604"/>
    </source>
</evidence>
<dbReference type="Proteomes" id="UP000247810">
    <property type="component" value="Unassembled WGS sequence"/>
</dbReference>
<feature type="region of interest" description="Disordered" evidence="7">
    <location>
        <begin position="119"/>
        <end position="215"/>
    </location>
</feature>
<dbReference type="InterPro" id="IPR007144">
    <property type="entry name" value="SSU_processome_Utp11"/>
</dbReference>
<dbReference type="GO" id="GO:0006364">
    <property type="term" value="P:rRNA processing"/>
    <property type="evidence" value="ECO:0007669"/>
    <property type="project" value="UniProtKB-UniRule"/>
</dbReference>
<proteinExistence type="inferred from homology"/>
<dbReference type="VEuPathDB" id="FungiDB:BO71DRAFT_394303"/>
<dbReference type="OrthoDB" id="29058at2759"/>
<sequence length="289" mass="33690">MSSMRNAVQRRNHRERGQLGGREKWGILEKHKDYSLRAKDYNNKKAKIKRLEEKVRDRNPDEFAFGMMSEHSGKKGKHGAGSARDSAAARGLSHDAIKLYKTQDAGYLRTVGERIRRQMEKVEEEVRLQDGMKEILDGGKDKDEDEDEGFDDDDDFDFDLGDDDEGKKGRKVVFADDRREQRTLKKKRLQEEEESESDEEESFGDKQKKKKSIKQAEAERLALVEARRARKMKKRAAEARENKLKSLKKQYTDITAAERQLDWQRGRMDNVVGGTNKNGVKWKIRERKR</sequence>
<evidence type="ECO:0000256" key="3">
    <source>
        <dbReference type="ARBA" id="ARBA00008105"/>
    </source>
</evidence>